<protein>
    <submittedName>
        <fullName evidence="2">Uncharacterized protein</fullName>
    </submittedName>
</protein>
<organism evidence="2">
    <name type="scientific">Cryptomonas curvata</name>
    <dbReference type="NCBI Taxonomy" id="233186"/>
    <lineage>
        <taxon>Eukaryota</taxon>
        <taxon>Cryptophyceae</taxon>
        <taxon>Cryptomonadales</taxon>
        <taxon>Cryptomonadaceae</taxon>
        <taxon>Cryptomonas</taxon>
    </lineage>
</organism>
<proteinExistence type="predicted"/>
<feature type="region of interest" description="Disordered" evidence="1">
    <location>
        <begin position="74"/>
        <end position="103"/>
    </location>
</feature>
<feature type="compositionally biased region" description="Polar residues" evidence="1">
    <location>
        <begin position="82"/>
        <end position="95"/>
    </location>
</feature>
<name>A0A7S0QGT6_9CRYP</name>
<evidence type="ECO:0000256" key="1">
    <source>
        <dbReference type="SAM" id="MobiDB-lite"/>
    </source>
</evidence>
<feature type="compositionally biased region" description="Polar residues" evidence="1">
    <location>
        <begin position="7"/>
        <end position="26"/>
    </location>
</feature>
<reference evidence="2" key="1">
    <citation type="submission" date="2021-01" db="EMBL/GenBank/DDBJ databases">
        <authorList>
            <person name="Corre E."/>
            <person name="Pelletier E."/>
            <person name="Niang G."/>
            <person name="Scheremetjew M."/>
            <person name="Finn R."/>
            <person name="Kale V."/>
            <person name="Holt S."/>
            <person name="Cochrane G."/>
            <person name="Meng A."/>
            <person name="Brown T."/>
            <person name="Cohen L."/>
        </authorList>
    </citation>
    <scope>NUCLEOTIDE SEQUENCE</scope>
    <source>
        <strain evidence="2">CCAP979/52</strain>
    </source>
</reference>
<dbReference type="AlphaFoldDB" id="A0A7S0QGT6"/>
<feature type="region of interest" description="Disordered" evidence="1">
    <location>
        <begin position="1"/>
        <end position="30"/>
    </location>
</feature>
<dbReference type="EMBL" id="HBEZ01019282">
    <property type="protein sequence ID" value="CAD8632970.1"/>
    <property type="molecule type" value="Transcribed_RNA"/>
</dbReference>
<gene>
    <name evidence="2" type="ORF">CCUR1050_LOCUS10651</name>
</gene>
<evidence type="ECO:0000313" key="2">
    <source>
        <dbReference type="EMBL" id="CAD8632970.1"/>
    </source>
</evidence>
<sequence length="103" mass="11187">MAKWFDSSISKSSANSFQSTASTLTGSEDEDRLQIRNAVVDCSDFVSPPDSDQMLLKQAFRSSVVTKKTTAKAWLRDRKNNAGPTQSTESISAQQLPGAVSKD</sequence>
<accession>A0A7S0QGT6</accession>